<dbReference type="EMBL" id="JAMYWD010000004">
    <property type="protein sequence ID" value="KAJ4974612.1"/>
    <property type="molecule type" value="Genomic_DNA"/>
</dbReference>
<comment type="caution">
    <text evidence="1">The sequence shown here is derived from an EMBL/GenBank/DDBJ whole genome shotgun (WGS) entry which is preliminary data.</text>
</comment>
<accession>A0A9Q0KQ28</accession>
<keyword evidence="2" id="KW-1185">Reference proteome</keyword>
<dbReference type="OrthoDB" id="5061070at2759"/>
<protein>
    <submittedName>
        <fullName evidence="1">Uncharacterized protein</fullName>
    </submittedName>
</protein>
<evidence type="ECO:0000313" key="2">
    <source>
        <dbReference type="Proteomes" id="UP001141806"/>
    </source>
</evidence>
<sequence>MQAISSLAESYIFSGGKLYLLWRCDRGTLASTVVDWLANQLSVYNYSHRKEETPSISDPIMHRQLLPPSRTAPMQRQLPTPMESATLSPHLPPPSHSCNVKFCGVLWIVTRRPLVLQLHKTDEEQPEYAEFTFLDESGFVFLALHLSGESSFTFFCTMKVNSLLLL</sequence>
<dbReference type="Proteomes" id="UP001141806">
    <property type="component" value="Unassembled WGS sequence"/>
</dbReference>
<proteinExistence type="predicted"/>
<dbReference type="AlphaFoldDB" id="A0A9Q0KQ28"/>
<gene>
    <name evidence="1" type="ORF">NE237_007786</name>
</gene>
<organism evidence="1 2">
    <name type="scientific">Protea cynaroides</name>
    <dbReference type="NCBI Taxonomy" id="273540"/>
    <lineage>
        <taxon>Eukaryota</taxon>
        <taxon>Viridiplantae</taxon>
        <taxon>Streptophyta</taxon>
        <taxon>Embryophyta</taxon>
        <taxon>Tracheophyta</taxon>
        <taxon>Spermatophyta</taxon>
        <taxon>Magnoliopsida</taxon>
        <taxon>Proteales</taxon>
        <taxon>Proteaceae</taxon>
        <taxon>Protea</taxon>
    </lineage>
</organism>
<evidence type="ECO:0000313" key="1">
    <source>
        <dbReference type="EMBL" id="KAJ4974612.1"/>
    </source>
</evidence>
<reference evidence="1" key="1">
    <citation type="journal article" date="2023" name="Plant J.">
        <title>The genome of the king protea, Protea cynaroides.</title>
        <authorList>
            <person name="Chang J."/>
            <person name="Duong T.A."/>
            <person name="Schoeman C."/>
            <person name="Ma X."/>
            <person name="Roodt D."/>
            <person name="Barker N."/>
            <person name="Li Z."/>
            <person name="Van de Peer Y."/>
            <person name="Mizrachi E."/>
        </authorList>
    </citation>
    <scope>NUCLEOTIDE SEQUENCE</scope>
    <source>
        <tissue evidence="1">Young leaves</tissue>
    </source>
</reference>
<name>A0A9Q0KQ28_9MAGN</name>